<dbReference type="EMBL" id="BDDD01000345">
    <property type="protein sequence ID" value="GAV64405.1"/>
    <property type="molecule type" value="Genomic_DNA"/>
</dbReference>
<dbReference type="OrthoDB" id="1194658at2759"/>
<evidence type="ECO:0000313" key="1">
    <source>
        <dbReference type="EMBL" id="GAV64405.1"/>
    </source>
</evidence>
<organism evidence="1 2">
    <name type="scientific">Cephalotus follicularis</name>
    <name type="common">Albany pitcher plant</name>
    <dbReference type="NCBI Taxonomy" id="3775"/>
    <lineage>
        <taxon>Eukaryota</taxon>
        <taxon>Viridiplantae</taxon>
        <taxon>Streptophyta</taxon>
        <taxon>Embryophyta</taxon>
        <taxon>Tracheophyta</taxon>
        <taxon>Spermatophyta</taxon>
        <taxon>Magnoliopsida</taxon>
        <taxon>eudicotyledons</taxon>
        <taxon>Gunneridae</taxon>
        <taxon>Pentapetalae</taxon>
        <taxon>rosids</taxon>
        <taxon>fabids</taxon>
        <taxon>Oxalidales</taxon>
        <taxon>Cephalotaceae</taxon>
        <taxon>Cephalotus</taxon>
    </lineage>
</organism>
<protein>
    <submittedName>
        <fullName evidence="1">Uncharacterized protein</fullName>
    </submittedName>
</protein>
<reference evidence="2" key="1">
    <citation type="submission" date="2016-04" db="EMBL/GenBank/DDBJ databases">
        <title>Cephalotus genome sequencing.</title>
        <authorList>
            <person name="Fukushima K."/>
            <person name="Hasebe M."/>
            <person name="Fang X."/>
        </authorList>
    </citation>
    <scope>NUCLEOTIDE SEQUENCE [LARGE SCALE GENOMIC DNA]</scope>
    <source>
        <strain evidence="2">cv. St1</strain>
    </source>
</reference>
<dbReference type="Proteomes" id="UP000187406">
    <property type="component" value="Unassembled WGS sequence"/>
</dbReference>
<comment type="caution">
    <text evidence="1">The sequence shown here is derived from an EMBL/GenBank/DDBJ whole genome shotgun (WGS) entry which is preliminary data.</text>
</comment>
<accession>A0A1Q3B927</accession>
<gene>
    <name evidence="1" type="ORF">CFOL_v3_07923</name>
</gene>
<sequence length="148" mass="17561">MRFGLAHAFLGTLYERLDQYREAMERSTGRHIHMYFVDIAFLQIFMWERFPSLSKPVARVSNEELIFHALRWLGIKKSRNVNEVLDKESEFCFCSYVNEIGNFKVVINYLETDWVVRMARTEGSHQDSYQQMALVFFPGHCLPWSNKP</sequence>
<dbReference type="AlphaFoldDB" id="A0A1Q3B927"/>
<name>A0A1Q3B927_CEPFO</name>
<keyword evidence="2" id="KW-1185">Reference proteome</keyword>
<dbReference type="InParanoid" id="A0A1Q3B927"/>
<evidence type="ECO:0000313" key="2">
    <source>
        <dbReference type="Proteomes" id="UP000187406"/>
    </source>
</evidence>
<proteinExistence type="predicted"/>